<feature type="domain" description="WCX" evidence="2">
    <location>
        <begin position="219"/>
        <end position="293"/>
    </location>
</feature>
<dbReference type="Pfam" id="PF25583">
    <property type="entry name" value="WCX"/>
    <property type="match status" value="1"/>
</dbReference>
<dbReference type="PANTHER" id="PTHR34580">
    <property type="match status" value="1"/>
</dbReference>
<dbReference type="PROSITE" id="PS52050">
    <property type="entry name" value="WYL"/>
    <property type="match status" value="1"/>
</dbReference>
<comment type="caution">
    <text evidence="3">The sequence shown here is derived from an EMBL/GenBank/DDBJ whole genome shotgun (WGS) entry which is preliminary data.</text>
</comment>
<evidence type="ECO:0000313" key="4">
    <source>
        <dbReference type="Proteomes" id="UP000483362"/>
    </source>
</evidence>
<organism evidence="3 4">
    <name type="scientific">Sodaliphilus pleomorphus</name>
    <dbReference type="NCBI Taxonomy" id="2606626"/>
    <lineage>
        <taxon>Bacteria</taxon>
        <taxon>Pseudomonadati</taxon>
        <taxon>Bacteroidota</taxon>
        <taxon>Bacteroidia</taxon>
        <taxon>Bacteroidales</taxon>
        <taxon>Muribaculaceae</taxon>
        <taxon>Sodaliphilus</taxon>
    </lineage>
</organism>
<reference evidence="3 4" key="1">
    <citation type="submission" date="2019-08" db="EMBL/GenBank/DDBJ databases">
        <title>In-depth cultivation of the pig gut microbiome towards novel bacterial diversity and tailored functional studies.</title>
        <authorList>
            <person name="Wylensek D."/>
            <person name="Hitch T.C.A."/>
            <person name="Clavel T."/>
        </authorList>
    </citation>
    <scope>NUCLEOTIDE SEQUENCE [LARGE SCALE GENOMIC DNA]</scope>
    <source>
        <strain evidence="3 4">Oil-RF-744-WCA-WT-10</strain>
    </source>
</reference>
<feature type="domain" description="WYL" evidence="1">
    <location>
        <begin position="119"/>
        <end position="186"/>
    </location>
</feature>
<dbReference type="Proteomes" id="UP000483362">
    <property type="component" value="Unassembled WGS sequence"/>
</dbReference>
<dbReference type="EMBL" id="VULT01000024">
    <property type="protein sequence ID" value="MSS18533.1"/>
    <property type="molecule type" value="Genomic_DNA"/>
</dbReference>
<dbReference type="PANTHER" id="PTHR34580:SF9">
    <property type="entry name" value="SLL5097 PROTEIN"/>
    <property type="match status" value="1"/>
</dbReference>
<keyword evidence="4" id="KW-1185">Reference proteome</keyword>
<dbReference type="AlphaFoldDB" id="A0A6L5XGB7"/>
<gene>
    <name evidence="3" type="ORF">FYJ29_12320</name>
</gene>
<evidence type="ECO:0000259" key="1">
    <source>
        <dbReference type="Pfam" id="PF13280"/>
    </source>
</evidence>
<evidence type="ECO:0000313" key="3">
    <source>
        <dbReference type="EMBL" id="MSS18533.1"/>
    </source>
</evidence>
<sequence>MARNQVAKYVWLIDTVERRKRITFDELSQQWRLSSLSDGKPLSRRTFFNYRDAIYDMFGITLACDRATYEYYIAHDETEAQSRLSRWLLDSMSINGMLSDSQDVSSRIILENVPSARQHLPVVVQAMKQGLRIKYDYHSYKRVNATHVTLAPYFVKIFKQLWYVIGYDLNDKRVKTYALDRMSDLHITGEKFTMPRDFDPMSFFKDCFGITTSQDEPKDIVLRASSTQAKYLRALPLHPSQREEVHDSYSIFHYRMKLTYDLKEEIMSHGSDIEVIAPPELKAQIVTELKNALSNY</sequence>
<dbReference type="InterPro" id="IPR057727">
    <property type="entry name" value="WCX_dom"/>
</dbReference>
<name>A0A6L5XGB7_9BACT</name>
<dbReference type="RefSeq" id="WP_154327733.1">
    <property type="nucleotide sequence ID" value="NZ_CP045696.1"/>
</dbReference>
<proteinExistence type="predicted"/>
<dbReference type="InterPro" id="IPR026881">
    <property type="entry name" value="WYL_dom"/>
</dbReference>
<accession>A0A6L5XGB7</accession>
<dbReference type="Pfam" id="PF13280">
    <property type="entry name" value="WYL"/>
    <property type="match status" value="1"/>
</dbReference>
<protein>
    <submittedName>
        <fullName evidence="3">WYL domain-containing protein</fullName>
    </submittedName>
</protein>
<evidence type="ECO:0000259" key="2">
    <source>
        <dbReference type="Pfam" id="PF25583"/>
    </source>
</evidence>
<dbReference type="InterPro" id="IPR051534">
    <property type="entry name" value="CBASS_pafABC_assoc_protein"/>
</dbReference>